<comment type="caution">
    <text evidence="1">The sequence shown here is derived from an EMBL/GenBank/DDBJ whole genome shotgun (WGS) entry which is preliminary data.</text>
</comment>
<name>A0ACC1MPZ5_9HYPO</name>
<organism evidence="1 2">
    <name type="scientific">Zarea fungicola</name>
    <dbReference type="NCBI Taxonomy" id="93591"/>
    <lineage>
        <taxon>Eukaryota</taxon>
        <taxon>Fungi</taxon>
        <taxon>Dikarya</taxon>
        <taxon>Ascomycota</taxon>
        <taxon>Pezizomycotina</taxon>
        <taxon>Sordariomycetes</taxon>
        <taxon>Hypocreomycetidae</taxon>
        <taxon>Hypocreales</taxon>
        <taxon>Cordycipitaceae</taxon>
        <taxon>Zarea</taxon>
    </lineage>
</organism>
<proteinExistence type="predicted"/>
<gene>
    <name evidence="1" type="ORF">NQ176_g9014</name>
</gene>
<evidence type="ECO:0000313" key="1">
    <source>
        <dbReference type="EMBL" id="KAJ2968773.1"/>
    </source>
</evidence>
<reference evidence="1" key="1">
    <citation type="submission" date="2022-08" db="EMBL/GenBank/DDBJ databases">
        <title>Genome Sequence of Lecanicillium fungicola.</title>
        <authorList>
            <person name="Buettner E."/>
        </authorList>
    </citation>
    <scope>NUCLEOTIDE SEQUENCE</scope>
    <source>
        <strain evidence="1">Babe33</strain>
    </source>
</reference>
<evidence type="ECO:0000313" key="2">
    <source>
        <dbReference type="Proteomes" id="UP001143910"/>
    </source>
</evidence>
<sequence length="86" mass="9680">MGSHHHHHHPEDMSGMPPGAGMMSSAAINSTLPMTMGQQEEDIMLQFTNDDGLVQLERDPSMLMMSKFEEEFNMFTNNDELFFGSS</sequence>
<keyword evidence="2" id="KW-1185">Reference proteome</keyword>
<protein>
    <submittedName>
        <fullName evidence="1">Uncharacterized protein</fullName>
    </submittedName>
</protein>
<accession>A0ACC1MPZ5</accession>
<dbReference type="Proteomes" id="UP001143910">
    <property type="component" value="Unassembled WGS sequence"/>
</dbReference>
<dbReference type="EMBL" id="JANJQO010001904">
    <property type="protein sequence ID" value="KAJ2968773.1"/>
    <property type="molecule type" value="Genomic_DNA"/>
</dbReference>